<dbReference type="Gene3D" id="2.60.98.50">
    <property type="match status" value="1"/>
</dbReference>
<proteinExistence type="predicted"/>
<dbReference type="WBParaSite" id="PSU_v2.g19080.t1">
    <property type="protein sequence ID" value="PSU_v2.g19080.t1"/>
    <property type="gene ID" value="PSU_v2.g19080"/>
</dbReference>
<dbReference type="InterPro" id="IPR009878">
    <property type="entry name" value="Phlebovirus_G2_fusion"/>
</dbReference>
<protein>
    <submittedName>
        <fullName evidence="3">Phlebovirus glycoprotein G2 fusion domain-containing protein</fullName>
    </submittedName>
</protein>
<feature type="domain" description="Phlebovirus glycoprotein G2 fusion" evidence="1">
    <location>
        <begin position="10"/>
        <end position="149"/>
    </location>
</feature>
<dbReference type="Proteomes" id="UP000887577">
    <property type="component" value="Unplaced"/>
</dbReference>
<evidence type="ECO:0000313" key="2">
    <source>
        <dbReference type="Proteomes" id="UP000887577"/>
    </source>
</evidence>
<dbReference type="AlphaFoldDB" id="A0A914YJP0"/>
<keyword evidence="2" id="KW-1185">Reference proteome</keyword>
<organism evidence="2 3">
    <name type="scientific">Panagrolaimus superbus</name>
    <dbReference type="NCBI Taxonomy" id="310955"/>
    <lineage>
        <taxon>Eukaryota</taxon>
        <taxon>Metazoa</taxon>
        <taxon>Ecdysozoa</taxon>
        <taxon>Nematoda</taxon>
        <taxon>Chromadorea</taxon>
        <taxon>Rhabditida</taxon>
        <taxon>Tylenchina</taxon>
        <taxon>Panagrolaimomorpha</taxon>
        <taxon>Panagrolaimoidea</taxon>
        <taxon>Panagrolaimidae</taxon>
        <taxon>Panagrolaimus</taxon>
    </lineage>
</organism>
<dbReference type="Pfam" id="PF07245">
    <property type="entry name" value="Phlebovirus_G2"/>
    <property type="match status" value="1"/>
</dbReference>
<evidence type="ECO:0000313" key="3">
    <source>
        <dbReference type="WBParaSite" id="PSU_v2.g19080.t1"/>
    </source>
</evidence>
<name>A0A914YJP0_9BILA</name>
<accession>A0A914YJP0</accession>
<evidence type="ECO:0000259" key="1">
    <source>
        <dbReference type="Pfam" id="PF07245"/>
    </source>
</evidence>
<reference evidence="3" key="1">
    <citation type="submission" date="2022-11" db="UniProtKB">
        <authorList>
            <consortium name="WormBaseParasite"/>
        </authorList>
    </citation>
    <scope>IDENTIFICATION</scope>
</reference>
<sequence length="149" mass="16346">MAVIIAVESCSEVAVLTAKESKCMQYSNGTMICEFEEVTRLTIRPNGQSYCLLLKDHLNKSMGMAQFNVEKVNVDCKKETFFFSRHYQGRVKSQRRCPKKGSCVGNACAEVKASDKVHELVSVKEFPGPSSCANGPEWITGGCGLPTPS</sequence>